<dbReference type="Proteomes" id="UP000036681">
    <property type="component" value="Unplaced"/>
</dbReference>
<protein>
    <submittedName>
        <fullName evidence="2">Protein-tyrosine-phosphatase</fullName>
    </submittedName>
</protein>
<organism evidence="1 2">
    <name type="scientific">Ascaris lumbricoides</name>
    <name type="common">Giant roundworm</name>
    <dbReference type="NCBI Taxonomy" id="6252"/>
    <lineage>
        <taxon>Eukaryota</taxon>
        <taxon>Metazoa</taxon>
        <taxon>Ecdysozoa</taxon>
        <taxon>Nematoda</taxon>
        <taxon>Chromadorea</taxon>
        <taxon>Rhabditida</taxon>
        <taxon>Spirurina</taxon>
        <taxon>Ascaridomorpha</taxon>
        <taxon>Ascaridoidea</taxon>
        <taxon>Ascarididae</taxon>
        <taxon>Ascaris</taxon>
    </lineage>
</organism>
<proteinExistence type="predicted"/>
<dbReference type="WBParaSite" id="ALUE_0000089701-mRNA-1">
    <property type="protein sequence ID" value="ALUE_0000089701-mRNA-1"/>
    <property type="gene ID" value="ALUE_0000089701"/>
</dbReference>
<evidence type="ECO:0000313" key="2">
    <source>
        <dbReference type="WBParaSite" id="ALUE_0000089701-mRNA-1"/>
    </source>
</evidence>
<evidence type="ECO:0000313" key="1">
    <source>
        <dbReference type="Proteomes" id="UP000036681"/>
    </source>
</evidence>
<keyword evidence="1" id="KW-1185">Reference proteome</keyword>
<reference evidence="2" key="1">
    <citation type="submission" date="2017-02" db="UniProtKB">
        <authorList>
            <consortium name="WormBaseParasite"/>
        </authorList>
    </citation>
    <scope>IDENTIFICATION</scope>
</reference>
<dbReference type="PROSITE" id="PS51257">
    <property type="entry name" value="PROKAR_LIPOPROTEIN"/>
    <property type="match status" value="1"/>
</dbReference>
<sequence length="179" mass="18692">MSRICAVSAFNCRPEDLRLVLGHLLAPILGACTVSQSSRASSASAGIHATSPTKSSLPTLLLEAGPPLARSSPIASPTTTNPTSPFSEGTVLKFPSLSPFANAASYASAVAAMQAPVNILSVDVVSLAIELAMCIGWTWVDGRMTVHNGNKNVDIHVIPDGSQDEQFAIRLALIGHLYQ</sequence>
<name>A0A0M3HHA2_ASCLU</name>
<dbReference type="AlphaFoldDB" id="A0A0M3HHA2"/>
<accession>A0A0M3HHA2</accession>